<feature type="region of interest" description="Disordered" evidence="1">
    <location>
        <begin position="187"/>
        <end position="240"/>
    </location>
</feature>
<gene>
    <name evidence="2" type="ORF">EV192_10792</name>
</gene>
<protein>
    <submittedName>
        <fullName evidence="2">Uncharacterized protein</fullName>
    </submittedName>
</protein>
<evidence type="ECO:0000313" key="2">
    <source>
        <dbReference type="EMBL" id="TCO55670.1"/>
    </source>
</evidence>
<evidence type="ECO:0000313" key="3">
    <source>
        <dbReference type="Proteomes" id="UP000295680"/>
    </source>
</evidence>
<comment type="caution">
    <text evidence="2">The sequence shown here is derived from an EMBL/GenBank/DDBJ whole genome shotgun (WGS) entry which is preliminary data.</text>
</comment>
<accession>A0A4V2S6D8</accession>
<proteinExistence type="predicted"/>
<dbReference type="AlphaFoldDB" id="A0A4V2S6D8"/>
<name>A0A4V2S6D8_9PSEU</name>
<sequence>MHGCFITDRELVVSGGHGTVALEPIDPALHRVALLVDVRVEGRWPATGLSPVLAMAYLITLLRDRAPNTPTTQIGTVRARPIRLVGQHPIRPRARPTTAHPHHPNPPQHHPKLGRVTPLPRSHHHRQRLLPLFHRQMHLGGPPTPRPPQPVISRFGLADPTRRLLLVPTIGPRTRGMLMRPIDRGIHTHIPDDQPSRIGLRLQPGDDQHPHPGSLPTPKQPIHGLPAAVSGGTSLQGDPTRIRHRIPSINCRLVHFGGRPGFFPTGSSGSSTAHCASVRSARPVAATLATRSPVCVIVLVDDRSTGDLVYLINDTPIRTASHVSSLVRSMKHGLVMRRHRHMAFVSATPGTFGSRTGGRRR</sequence>
<organism evidence="2 3">
    <name type="scientific">Actinocrispum wychmicini</name>
    <dbReference type="NCBI Taxonomy" id="1213861"/>
    <lineage>
        <taxon>Bacteria</taxon>
        <taxon>Bacillati</taxon>
        <taxon>Actinomycetota</taxon>
        <taxon>Actinomycetes</taxon>
        <taxon>Pseudonocardiales</taxon>
        <taxon>Pseudonocardiaceae</taxon>
        <taxon>Actinocrispum</taxon>
    </lineage>
</organism>
<reference evidence="2 3" key="1">
    <citation type="submission" date="2019-03" db="EMBL/GenBank/DDBJ databases">
        <title>Genomic Encyclopedia of Type Strains, Phase IV (KMG-IV): sequencing the most valuable type-strain genomes for metagenomic binning, comparative biology and taxonomic classification.</title>
        <authorList>
            <person name="Goeker M."/>
        </authorList>
    </citation>
    <scope>NUCLEOTIDE SEQUENCE [LARGE SCALE GENOMIC DNA]</scope>
    <source>
        <strain evidence="2 3">DSM 45934</strain>
    </source>
</reference>
<dbReference type="Proteomes" id="UP000295680">
    <property type="component" value="Unassembled WGS sequence"/>
</dbReference>
<keyword evidence="3" id="KW-1185">Reference proteome</keyword>
<dbReference type="EMBL" id="SLWS01000007">
    <property type="protein sequence ID" value="TCO55670.1"/>
    <property type="molecule type" value="Genomic_DNA"/>
</dbReference>
<evidence type="ECO:0000256" key="1">
    <source>
        <dbReference type="SAM" id="MobiDB-lite"/>
    </source>
</evidence>
<feature type="region of interest" description="Disordered" evidence="1">
    <location>
        <begin position="92"/>
        <end position="115"/>
    </location>
</feature>